<dbReference type="VEuPathDB" id="TriTrypDB:ADEAN_000163800"/>
<sequence length="979" mass="110960">MGNLDLDGGMDYSQAGESLRATQQKEANTMEESSVAMKLMRLTAVIDHLAILHTFSVSAAVPPLRQAGASRHANITVAKPSIFKEHAEEFYPTEALRMVNQFVQTHRQETEEPLSLPAELLVALRGLIRFSSWKTCYRYTLLVSNQSSPVYVEDALLFLQRSVRDQPWQKHAKVEQLLLQRILPALATSETAATYAAQSVCLLHLCDVRSTRPDDFASVVALTENSFGDKLQVDMETATLSSLVERAAQVIQLSTSHLHVETKRWVNLKKAERALISSIQSGAFVPRDAVEGEESIAPAEHSVPTTTPKSILPSDLQDVLFILCAVIPQVVHMKLIVDGDQADQVVRLFAFLESVLFGPFSVSSLSNTFLKESKATASSFEGAAVSLRLATCFVQVAKEICRHSDTTTKRLFLNTVKLLLELSLKAVEKLPTSEISRHTVVSLSEFQTLLFVFMRDLQLFLDIMPNHESVIFGSTQKEAVECIVLTTKLLYSVELRCRSNGLGDVKRSREHRVLLGSRRKILQMYYSSNNAVGKQVRLGLSSKEWQWASERFTTNRRYRGHSVTPSYYGIDLQRRVWWRETIYQVILDSQPGELEENILALLKMKPVHERLFVFHLLMNSFCLAKGTFSMTFFKRVLEVEDGKLEKSLKSDGTWLRAVDVYWKAVDHTACRSEVHSIPQHEREVLRVLLPVLLRFSMRIEKRNVGREWRKTWTQKYSASEKQNPEWIRENVMALSILKDHSALEKTIKLTEETKEKGGERDAELLRLAAEGHGNWVAALQALVTVHGEFAEHESMIDPYPLPVAHSLLKILCRADTNLSNTALRLHRIQHTVWDTEASVLLMRILLQARRWDRALEVSEETRKLPDFMALKKRVTSPDAQGMTKEHYTALMLYLNFLSQSLRGCAIGGQSDTASLLFDDVKAVVENMPSATARAKPIQDLSERCRGFFLRAMTKNMMKENSRPKKPVRDDDTHTKEDED</sequence>
<gene>
    <name evidence="2" type="ORF">ADEAN_000163800</name>
</gene>
<dbReference type="Proteomes" id="UP000515908">
    <property type="component" value="Chromosome 03"/>
</dbReference>
<name>A0A7G2C4W8_9TRYP</name>
<dbReference type="AlphaFoldDB" id="A0A7G2C4W8"/>
<protein>
    <submittedName>
        <fullName evidence="2">Uncharacterized protein</fullName>
    </submittedName>
</protein>
<keyword evidence="3" id="KW-1185">Reference proteome</keyword>
<evidence type="ECO:0000313" key="2">
    <source>
        <dbReference type="EMBL" id="CAD2214194.1"/>
    </source>
</evidence>
<evidence type="ECO:0000313" key="3">
    <source>
        <dbReference type="Proteomes" id="UP000515908"/>
    </source>
</evidence>
<organism evidence="2 3">
    <name type="scientific">Angomonas deanei</name>
    <dbReference type="NCBI Taxonomy" id="59799"/>
    <lineage>
        <taxon>Eukaryota</taxon>
        <taxon>Discoba</taxon>
        <taxon>Euglenozoa</taxon>
        <taxon>Kinetoplastea</taxon>
        <taxon>Metakinetoplastina</taxon>
        <taxon>Trypanosomatida</taxon>
        <taxon>Trypanosomatidae</taxon>
        <taxon>Strigomonadinae</taxon>
        <taxon>Angomonas</taxon>
    </lineage>
</organism>
<feature type="compositionally biased region" description="Basic and acidic residues" evidence="1">
    <location>
        <begin position="956"/>
        <end position="979"/>
    </location>
</feature>
<proteinExistence type="predicted"/>
<feature type="region of interest" description="Disordered" evidence="1">
    <location>
        <begin position="955"/>
        <end position="979"/>
    </location>
</feature>
<reference evidence="2 3" key="1">
    <citation type="submission" date="2020-08" db="EMBL/GenBank/DDBJ databases">
        <authorList>
            <person name="Newling K."/>
            <person name="Davey J."/>
            <person name="Forrester S."/>
        </authorList>
    </citation>
    <scope>NUCLEOTIDE SEQUENCE [LARGE SCALE GENOMIC DNA]</scope>
    <source>
        <strain evidence="3">Crithidia deanei Carvalho (ATCC PRA-265)</strain>
    </source>
</reference>
<evidence type="ECO:0000256" key="1">
    <source>
        <dbReference type="SAM" id="MobiDB-lite"/>
    </source>
</evidence>
<dbReference type="EMBL" id="LR877147">
    <property type="protein sequence ID" value="CAD2214194.1"/>
    <property type="molecule type" value="Genomic_DNA"/>
</dbReference>
<accession>A0A7G2C4W8</accession>